<proteinExistence type="predicted"/>
<dbReference type="GO" id="GO:0016829">
    <property type="term" value="F:lyase activity"/>
    <property type="evidence" value="ECO:0007669"/>
    <property type="project" value="UniProtKB-KW"/>
</dbReference>
<dbReference type="Pfam" id="PF00903">
    <property type="entry name" value="Glyoxalase"/>
    <property type="match status" value="1"/>
</dbReference>
<gene>
    <name evidence="3" type="ORF">Ga0609869_000590</name>
</gene>
<evidence type="ECO:0000313" key="3">
    <source>
        <dbReference type="EMBL" id="MEX5727237.1"/>
    </source>
</evidence>
<dbReference type="InterPro" id="IPR029068">
    <property type="entry name" value="Glyas_Bleomycin-R_OHBP_Dase"/>
</dbReference>
<dbReference type="InterPro" id="IPR018146">
    <property type="entry name" value="Glyoxalase_1_CS"/>
</dbReference>
<dbReference type="InterPro" id="IPR004360">
    <property type="entry name" value="Glyas_Fos-R_dOase_dom"/>
</dbReference>
<dbReference type="SUPFAM" id="SSF54593">
    <property type="entry name" value="Glyoxalase/Bleomycin resistance protein/Dihydroxybiphenyl dioxygenase"/>
    <property type="match status" value="1"/>
</dbReference>
<dbReference type="EMBL" id="JBEHHI010000001">
    <property type="protein sequence ID" value="MEX5727237.1"/>
    <property type="molecule type" value="Genomic_DNA"/>
</dbReference>
<dbReference type="Gene3D" id="3.10.180.10">
    <property type="entry name" value="2,3-Dihydroxybiphenyl 1,2-Dioxygenase, domain 1"/>
    <property type="match status" value="1"/>
</dbReference>
<dbReference type="Proteomes" id="UP001560019">
    <property type="component" value="Unassembled WGS sequence"/>
</dbReference>
<dbReference type="RefSeq" id="WP_125407935.1">
    <property type="nucleotide sequence ID" value="NZ_JBEHHI010000001.1"/>
</dbReference>
<name>A0ABV3XPI1_9RHOB</name>
<evidence type="ECO:0000313" key="4">
    <source>
        <dbReference type="Proteomes" id="UP001560019"/>
    </source>
</evidence>
<keyword evidence="3" id="KW-0456">Lyase</keyword>
<keyword evidence="4" id="KW-1185">Reference proteome</keyword>
<comment type="caution">
    <text evidence="3">The sequence shown here is derived from an EMBL/GenBank/DDBJ whole genome shotgun (WGS) entry which is preliminary data.</text>
</comment>
<accession>A0ABV3XPI1</accession>
<evidence type="ECO:0000259" key="2">
    <source>
        <dbReference type="PROSITE" id="PS51819"/>
    </source>
</evidence>
<keyword evidence="1" id="KW-0479">Metal-binding</keyword>
<dbReference type="PROSITE" id="PS51819">
    <property type="entry name" value="VOC"/>
    <property type="match status" value="1"/>
</dbReference>
<evidence type="ECO:0000256" key="1">
    <source>
        <dbReference type="ARBA" id="ARBA00022723"/>
    </source>
</evidence>
<dbReference type="InterPro" id="IPR037523">
    <property type="entry name" value="VOC_core"/>
</dbReference>
<feature type="domain" description="VOC" evidence="2">
    <location>
        <begin position="4"/>
        <end position="123"/>
    </location>
</feature>
<reference evidence="3 4" key="1">
    <citation type="submission" date="2024-06" db="EMBL/GenBank/DDBJ databases">
        <title>Genome of Rhodovulum iodosum, a marine photoferrotroph.</title>
        <authorList>
            <person name="Bianchini G."/>
            <person name="Nikeleit V."/>
            <person name="Kappler A."/>
            <person name="Bryce C."/>
            <person name="Sanchez-Baracaldo P."/>
        </authorList>
    </citation>
    <scope>NUCLEOTIDE SEQUENCE [LARGE SCALE GENOMIC DNA]</scope>
    <source>
        <strain evidence="3 4">UT/N1</strain>
    </source>
</reference>
<organism evidence="3 4">
    <name type="scientific">Rhodovulum iodosum</name>
    <dbReference type="NCBI Taxonomy" id="68291"/>
    <lineage>
        <taxon>Bacteria</taxon>
        <taxon>Pseudomonadati</taxon>
        <taxon>Pseudomonadota</taxon>
        <taxon>Alphaproteobacteria</taxon>
        <taxon>Rhodobacterales</taxon>
        <taxon>Paracoccaceae</taxon>
        <taxon>Rhodovulum</taxon>
    </lineage>
</organism>
<dbReference type="PROSITE" id="PS00934">
    <property type="entry name" value="GLYOXALASE_I_1"/>
    <property type="match status" value="1"/>
</dbReference>
<dbReference type="PANTHER" id="PTHR10374:SF30">
    <property type="entry name" value="LACTOYLGLUTATHIONE LYASE"/>
    <property type="match status" value="1"/>
</dbReference>
<protein>
    <submittedName>
        <fullName evidence="3">Lactoylglutathione lyase</fullName>
    </submittedName>
</protein>
<sequence>MQIRYLHTMVRVKDLEKSIAFYELLGLEETRRSENEGGRFTLIFMAPPGQAECPVELTYNWDGDEGLPSDSRHFGHLAYAVENIYDMCQHLMDNGVTINRPPRDGRMAFVRSPDNISVELLQMGDPLPKAEPWASMENTGHW</sequence>
<dbReference type="PANTHER" id="PTHR10374">
    <property type="entry name" value="LACTOYLGLUTATHIONE LYASE GLYOXALASE I"/>
    <property type="match status" value="1"/>
</dbReference>